<evidence type="ECO:0000256" key="1">
    <source>
        <dbReference type="SAM" id="MobiDB-lite"/>
    </source>
</evidence>
<accession>A0A976N1M2</accession>
<protein>
    <submittedName>
        <fullName evidence="2">DNA binding protein</fullName>
    </submittedName>
</protein>
<organism evidence="2">
    <name type="scientific">Sigmofec virus UA08Rod_5492</name>
    <dbReference type="NCBI Taxonomy" id="2929426"/>
    <lineage>
        <taxon>Viruses</taxon>
        <taxon>Monodnaviria</taxon>
        <taxon>Sangervirae</taxon>
        <taxon>Phixviricota</taxon>
        <taxon>Malgrandaviricetes</taxon>
        <taxon>Petitvirales</taxon>
        <taxon>Microviridae</taxon>
    </lineage>
</organism>
<evidence type="ECO:0000313" key="2">
    <source>
        <dbReference type="EMBL" id="UPW41110.1"/>
    </source>
</evidence>
<sequence length="52" mass="6058">MGRPILNKKGGKKMANRKKLHRRKDKRVYSRTAEKTKKINIAPKVMRGGIRL</sequence>
<proteinExistence type="predicted"/>
<feature type="region of interest" description="Disordered" evidence="1">
    <location>
        <begin position="1"/>
        <end position="33"/>
    </location>
</feature>
<feature type="compositionally biased region" description="Basic residues" evidence="1">
    <location>
        <begin position="9"/>
        <end position="26"/>
    </location>
</feature>
<reference evidence="2" key="1">
    <citation type="submission" date="2022-02" db="EMBL/GenBank/DDBJ databases">
        <title>Towards deciphering the DNA virus diversity associated with rodent species in the families Cricetidae and Heteromyidae.</title>
        <authorList>
            <person name="Lund M."/>
            <person name="Larsen B.B."/>
            <person name="Gryseels S."/>
            <person name="Kraberger S."/>
            <person name="Rowsey D.M."/>
            <person name="Steger L."/>
            <person name="Yule K.M."/>
            <person name="Upham N.S."/>
            <person name="Worobey M."/>
            <person name="Van Doorslaer K."/>
            <person name="Varsani A."/>
        </authorList>
    </citation>
    <scope>NUCLEOTIDE SEQUENCE</scope>
    <source>
        <strain evidence="2">UA08Rod_5492</strain>
    </source>
</reference>
<dbReference type="EMBL" id="OM869545">
    <property type="protein sequence ID" value="UPW41110.1"/>
    <property type="molecule type" value="Genomic_DNA"/>
</dbReference>
<name>A0A976N1M2_9VIRU</name>